<evidence type="ECO:0000256" key="6">
    <source>
        <dbReference type="ARBA" id="ARBA00022763"/>
    </source>
</evidence>
<evidence type="ECO:0000256" key="5">
    <source>
        <dbReference type="ARBA" id="ARBA00022679"/>
    </source>
</evidence>
<dbReference type="GO" id="GO:0032259">
    <property type="term" value="P:methylation"/>
    <property type="evidence" value="ECO:0007669"/>
    <property type="project" value="UniProtKB-KW"/>
</dbReference>
<dbReference type="EC" id="2.1.1.63" evidence="3"/>
<dbReference type="HOGENOM" id="CLU_000445_52_2_6"/>
<dbReference type="InterPro" id="IPR001497">
    <property type="entry name" value="MethylDNA_cys_MeTrfase_AS"/>
</dbReference>
<evidence type="ECO:0000256" key="8">
    <source>
        <dbReference type="ARBA" id="ARBA00049348"/>
    </source>
</evidence>
<dbReference type="InterPro" id="IPR036217">
    <property type="entry name" value="MethylDNA_cys_MeTrfase_DNAb"/>
</dbReference>
<dbReference type="Gene3D" id="1.10.10.10">
    <property type="entry name" value="Winged helix-like DNA-binding domain superfamily/Winged helix DNA-binding domain"/>
    <property type="match status" value="1"/>
</dbReference>
<dbReference type="CDD" id="cd06445">
    <property type="entry name" value="ATase"/>
    <property type="match status" value="1"/>
</dbReference>
<evidence type="ECO:0000256" key="3">
    <source>
        <dbReference type="ARBA" id="ARBA00011918"/>
    </source>
</evidence>
<dbReference type="PANTHER" id="PTHR10815:SF13">
    <property type="entry name" value="METHYLATED-DNA--PROTEIN-CYSTEINE METHYLTRANSFERASE"/>
    <property type="match status" value="1"/>
</dbReference>
<comment type="catalytic activity">
    <reaction evidence="1">
        <text>a 4-O-methyl-thymidine in DNA + L-cysteinyl-[protein] = a thymidine in DNA + S-methyl-L-cysteinyl-[protein]</text>
        <dbReference type="Rhea" id="RHEA:53428"/>
        <dbReference type="Rhea" id="RHEA-COMP:10131"/>
        <dbReference type="Rhea" id="RHEA-COMP:10132"/>
        <dbReference type="Rhea" id="RHEA-COMP:13555"/>
        <dbReference type="Rhea" id="RHEA-COMP:13556"/>
        <dbReference type="ChEBI" id="CHEBI:29950"/>
        <dbReference type="ChEBI" id="CHEBI:82612"/>
        <dbReference type="ChEBI" id="CHEBI:137386"/>
        <dbReference type="ChEBI" id="CHEBI:137387"/>
        <dbReference type="EC" id="2.1.1.63"/>
    </reaction>
</comment>
<dbReference type="AlphaFoldDB" id="L0GU23"/>
<dbReference type="KEGG" id="tmb:Thimo_1478"/>
<evidence type="ECO:0000256" key="7">
    <source>
        <dbReference type="ARBA" id="ARBA00023204"/>
    </source>
</evidence>
<dbReference type="PROSITE" id="PS00374">
    <property type="entry name" value="MGMT"/>
    <property type="match status" value="1"/>
</dbReference>
<comment type="catalytic activity">
    <reaction evidence="8">
        <text>a 6-O-methyl-2'-deoxyguanosine in DNA + L-cysteinyl-[protein] = S-methyl-L-cysteinyl-[protein] + a 2'-deoxyguanosine in DNA</text>
        <dbReference type="Rhea" id="RHEA:24000"/>
        <dbReference type="Rhea" id="RHEA-COMP:10131"/>
        <dbReference type="Rhea" id="RHEA-COMP:10132"/>
        <dbReference type="Rhea" id="RHEA-COMP:11367"/>
        <dbReference type="Rhea" id="RHEA-COMP:11368"/>
        <dbReference type="ChEBI" id="CHEBI:29950"/>
        <dbReference type="ChEBI" id="CHEBI:82612"/>
        <dbReference type="ChEBI" id="CHEBI:85445"/>
        <dbReference type="ChEBI" id="CHEBI:85448"/>
        <dbReference type="EC" id="2.1.1.63"/>
    </reaction>
</comment>
<feature type="domain" description="Methylated-DNA-[protein]-cysteine S-methyltransferase DNA binding" evidence="9">
    <location>
        <begin position="71"/>
        <end position="153"/>
    </location>
</feature>
<comment type="similarity">
    <text evidence="2">Belongs to the MGMT family.</text>
</comment>
<reference evidence="10 11" key="1">
    <citation type="submission" date="2011-09" db="EMBL/GenBank/DDBJ databases">
        <title>Complete sequence of chromosome of Thioflavicoccus mobilis 8321.</title>
        <authorList>
            <consortium name="US DOE Joint Genome Institute"/>
            <person name="Lucas S."/>
            <person name="Han J."/>
            <person name="Lapidus A."/>
            <person name="Cheng J.-F."/>
            <person name="Goodwin L."/>
            <person name="Pitluck S."/>
            <person name="Peters L."/>
            <person name="Ovchinnikova G."/>
            <person name="Lu M."/>
            <person name="Detter J.C."/>
            <person name="Han C."/>
            <person name="Tapia R."/>
            <person name="Land M."/>
            <person name="Hauser L."/>
            <person name="Kyrpides N."/>
            <person name="Ivanova N."/>
            <person name="Pagani I."/>
            <person name="Vogl K."/>
            <person name="Liu Z."/>
            <person name="Imhoff J."/>
            <person name="Thiel V."/>
            <person name="Frigaard N.-U."/>
            <person name="Bryant D."/>
            <person name="Woyke T."/>
        </authorList>
    </citation>
    <scope>NUCLEOTIDE SEQUENCE [LARGE SCALE GENOMIC DNA]</scope>
    <source>
        <strain evidence="10 11">8321</strain>
    </source>
</reference>
<dbReference type="SUPFAM" id="SSF53155">
    <property type="entry name" value="Methylated DNA-protein cysteine methyltransferase domain"/>
    <property type="match status" value="1"/>
</dbReference>
<dbReference type="GO" id="GO:0003908">
    <property type="term" value="F:methylated-DNA-[protein]-cysteine S-methyltransferase activity"/>
    <property type="evidence" value="ECO:0007669"/>
    <property type="project" value="UniProtKB-EC"/>
</dbReference>
<keyword evidence="11" id="KW-1185">Reference proteome</keyword>
<proteinExistence type="inferred from homology"/>
<keyword evidence="5 10" id="KW-0808">Transferase</keyword>
<dbReference type="InterPro" id="IPR036631">
    <property type="entry name" value="MGMT_N_sf"/>
</dbReference>
<name>L0GU23_9GAMM</name>
<dbReference type="OrthoDB" id="9802228at2"/>
<evidence type="ECO:0000256" key="4">
    <source>
        <dbReference type="ARBA" id="ARBA00022603"/>
    </source>
</evidence>
<dbReference type="PANTHER" id="PTHR10815">
    <property type="entry name" value="METHYLATED-DNA--PROTEIN-CYSTEINE METHYLTRANSFERASE"/>
    <property type="match status" value="1"/>
</dbReference>
<dbReference type="GO" id="GO:0006281">
    <property type="term" value="P:DNA repair"/>
    <property type="evidence" value="ECO:0007669"/>
    <property type="project" value="UniProtKB-KW"/>
</dbReference>
<dbReference type="InterPro" id="IPR036388">
    <property type="entry name" value="WH-like_DNA-bd_sf"/>
</dbReference>
<evidence type="ECO:0000313" key="10">
    <source>
        <dbReference type="EMBL" id="AGA90268.1"/>
    </source>
</evidence>
<dbReference type="Proteomes" id="UP000010816">
    <property type="component" value="Chromosome"/>
</dbReference>
<protein>
    <recommendedName>
        <fullName evidence="3">methylated-DNA--[protein]-cysteine S-methyltransferase</fullName>
        <ecNumber evidence="3">2.1.1.63</ecNumber>
    </recommendedName>
</protein>
<dbReference type="EMBL" id="CP003051">
    <property type="protein sequence ID" value="AGA90268.1"/>
    <property type="molecule type" value="Genomic_DNA"/>
</dbReference>
<dbReference type="SUPFAM" id="SSF46767">
    <property type="entry name" value="Methylated DNA-protein cysteine methyltransferase, C-terminal domain"/>
    <property type="match status" value="1"/>
</dbReference>
<keyword evidence="7" id="KW-0234">DNA repair</keyword>
<dbReference type="NCBIfam" id="TIGR00589">
    <property type="entry name" value="ogt"/>
    <property type="match status" value="1"/>
</dbReference>
<dbReference type="Pfam" id="PF01035">
    <property type="entry name" value="DNA_binding_1"/>
    <property type="match status" value="1"/>
</dbReference>
<evidence type="ECO:0000313" key="11">
    <source>
        <dbReference type="Proteomes" id="UP000010816"/>
    </source>
</evidence>
<organism evidence="10 11">
    <name type="scientific">Thioflavicoccus mobilis 8321</name>
    <dbReference type="NCBI Taxonomy" id="765912"/>
    <lineage>
        <taxon>Bacteria</taxon>
        <taxon>Pseudomonadati</taxon>
        <taxon>Pseudomonadota</taxon>
        <taxon>Gammaproteobacteria</taxon>
        <taxon>Chromatiales</taxon>
        <taxon>Chromatiaceae</taxon>
        <taxon>Thioflavicoccus</taxon>
    </lineage>
</organism>
<evidence type="ECO:0000256" key="1">
    <source>
        <dbReference type="ARBA" id="ARBA00001286"/>
    </source>
</evidence>
<dbReference type="eggNOG" id="COG0350">
    <property type="taxonomic scope" value="Bacteria"/>
</dbReference>
<sequence length="157" mass="16710">MIAFSMTPFGRIGVVWQDGALTRVDLTPEVGDPREAASAPAPPEAVRRAFAAYFADGRVPVALPLRIAGTDFQRRVWVALQGIAPGQTRSYGDLARELGTSARAVGLACRANPCPIAIPCHRVVAARGLGGFAGETGGRKLAIKRWLLEHEGVVLLR</sequence>
<keyword evidence="4 10" id="KW-0489">Methyltransferase</keyword>
<gene>
    <name evidence="10" type="ORF">Thimo_1478</name>
</gene>
<dbReference type="InterPro" id="IPR014048">
    <property type="entry name" value="MethylDNA_cys_MeTrfase_DNA-bd"/>
</dbReference>
<keyword evidence="6" id="KW-0227">DNA damage</keyword>
<accession>L0GU23</accession>
<dbReference type="FunFam" id="1.10.10.10:FF:000214">
    <property type="entry name" value="Methylated-DNA--protein-cysteine methyltransferase"/>
    <property type="match status" value="1"/>
</dbReference>
<dbReference type="STRING" id="765912.Thimo_1478"/>
<evidence type="ECO:0000256" key="2">
    <source>
        <dbReference type="ARBA" id="ARBA00008711"/>
    </source>
</evidence>
<evidence type="ECO:0000259" key="9">
    <source>
        <dbReference type="Pfam" id="PF01035"/>
    </source>
</evidence>
<dbReference type="PATRIC" id="fig|765912.4.peg.1444"/>